<keyword evidence="2" id="KW-1185">Reference proteome</keyword>
<dbReference type="InterPro" id="IPR044824">
    <property type="entry name" value="MAIN-like"/>
</dbReference>
<evidence type="ECO:0000313" key="2">
    <source>
        <dbReference type="Proteomes" id="UP000823749"/>
    </source>
</evidence>
<dbReference type="GO" id="GO:0010073">
    <property type="term" value="P:meristem maintenance"/>
    <property type="evidence" value="ECO:0007669"/>
    <property type="project" value="InterPro"/>
</dbReference>
<sequence length="300" mass="33446">MFTKKNDHLVKVGLRDLIRLLRNGIPQNPNLIHATLAFWDPSFNCFRFNYGMMAPTVFDGSHILGLLPNGPMFDIIATSSISFSFPDLNSGNSSYTKFLNAEMKMTGKSTCIGVPFKTLNKYHVEVYCPAQFARQFGLVQAVPLPLVGTSNIPIHKRLKLGYENTKHSNLIVGNAKKRFMPQDFTANPLTTLKFTQWWHNSMVVYNGNPLAKKLLKYINAPSSTPKNIAPEGSQTISDDGFGEFDQSDGEKEVEQPKPIAAIPLQSVPPLATFRRKRHTRTLVSISKGTVSAFQTLNNVN</sequence>
<accession>A0AAV6KK97</accession>
<comment type="caution">
    <text evidence="1">The sequence shown here is derived from an EMBL/GenBank/DDBJ whole genome shotgun (WGS) entry which is preliminary data.</text>
</comment>
<dbReference type="Proteomes" id="UP000823749">
    <property type="component" value="Chromosome 4"/>
</dbReference>
<gene>
    <name evidence="1" type="ORF">RHGRI_010731</name>
</gene>
<dbReference type="PANTHER" id="PTHR46033:SF65">
    <property type="entry name" value="AMINOTRANSFERASE-LIKE PLANT MOBILE DOMAIN-CONTAINING PROTEIN"/>
    <property type="match status" value="1"/>
</dbReference>
<reference evidence="1" key="1">
    <citation type="submission" date="2020-08" db="EMBL/GenBank/DDBJ databases">
        <title>Plant Genome Project.</title>
        <authorList>
            <person name="Zhang R.-G."/>
        </authorList>
    </citation>
    <scope>NUCLEOTIDE SEQUENCE</scope>
    <source>
        <strain evidence="1">WSP0</strain>
        <tissue evidence="1">Leaf</tissue>
    </source>
</reference>
<organism evidence="1 2">
    <name type="scientific">Rhododendron griersonianum</name>
    <dbReference type="NCBI Taxonomy" id="479676"/>
    <lineage>
        <taxon>Eukaryota</taxon>
        <taxon>Viridiplantae</taxon>
        <taxon>Streptophyta</taxon>
        <taxon>Embryophyta</taxon>
        <taxon>Tracheophyta</taxon>
        <taxon>Spermatophyta</taxon>
        <taxon>Magnoliopsida</taxon>
        <taxon>eudicotyledons</taxon>
        <taxon>Gunneridae</taxon>
        <taxon>Pentapetalae</taxon>
        <taxon>asterids</taxon>
        <taxon>Ericales</taxon>
        <taxon>Ericaceae</taxon>
        <taxon>Ericoideae</taxon>
        <taxon>Rhodoreae</taxon>
        <taxon>Rhododendron</taxon>
    </lineage>
</organism>
<dbReference type="PANTHER" id="PTHR46033">
    <property type="entry name" value="PROTEIN MAIN-LIKE 2"/>
    <property type="match status" value="1"/>
</dbReference>
<dbReference type="AlphaFoldDB" id="A0AAV6KK97"/>
<proteinExistence type="predicted"/>
<dbReference type="EMBL" id="JACTNZ010000004">
    <property type="protein sequence ID" value="KAG5552724.1"/>
    <property type="molecule type" value="Genomic_DNA"/>
</dbReference>
<protein>
    <submittedName>
        <fullName evidence="1">Uncharacterized protein</fullName>
    </submittedName>
</protein>
<name>A0AAV6KK97_9ERIC</name>
<evidence type="ECO:0000313" key="1">
    <source>
        <dbReference type="EMBL" id="KAG5552724.1"/>
    </source>
</evidence>